<protein>
    <recommendedName>
        <fullName evidence="3">DUF4421 domain-containing protein</fullName>
    </recommendedName>
</protein>
<reference evidence="1 2" key="1">
    <citation type="submission" date="2023-11" db="EMBL/GenBank/DDBJ databases">
        <title>Unpublished Manusciprt.</title>
        <authorList>
            <person name="Saticioglu I.B."/>
            <person name="Ay H."/>
            <person name="Ajmi N."/>
            <person name="Altun S."/>
            <person name="Duman M."/>
        </authorList>
    </citation>
    <scope>NUCLEOTIDE SEQUENCE [LARGE SCALE GENOMIC DNA]</scope>
    <source>
        <strain evidence="1 2">Fl-318</strain>
    </source>
</reference>
<gene>
    <name evidence="1" type="ORF">SGQ83_08000</name>
</gene>
<comment type="caution">
    <text evidence="1">The sequence shown here is derived from an EMBL/GenBank/DDBJ whole genome shotgun (WGS) entry which is preliminary data.</text>
</comment>
<dbReference type="Proteomes" id="UP001273350">
    <property type="component" value="Unassembled WGS sequence"/>
</dbReference>
<keyword evidence="2" id="KW-1185">Reference proteome</keyword>
<organism evidence="1 2">
    <name type="scientific">Flavobacterium cupriresistens</name>
    <dbReference type="NCBI Taxonomy" id="2893885"/>
    <lineage>
        <taxon>Bacteria</taxon>
        <taxon>Pseudomonadati</taxon>
        <taxon>Bacteroidota</taxon>
        <taxon>Flavobacteriia</taxon>
        <taxon>Flavobacteriales</taxon>
        <taxon>Flavobacteriaceae</taxon>
        <taxon>Flavobacterium</taxon>
    </lineage>
</organism>
<dbReference type="RefSeq" id="WP_230001992.1">
    <property type="nucleotide sequence ID" value="NZ_CP087134.1"/>
</dbReference>
<evidence type="ECO:0000313" key="2">
    <source>
        <dbReference type="Proteomes" id="UP001273350"/>
    </source>
</evidence>
<proteinExistence type="predicted"/>
<evidence type="ECO:0008006" key="3">
    <source>
        <dbReference type="Google" id="ProtNLM"/>
    </source>
</evidence>
<accession>A0ABU4RBR7</accession>
<evidence type="ECO:0000313" key="1">
    <source>
        <dbReference type="EMBL" id="MDX6189283.1"/>
    </source>
</evidence>
<name>A0ABU4RBR7_9FLAO</name>
<dbReference type="EMBL" id="JAWXVI010000004">
    <property type="protein sequence ID" value="MDX6189283.1"/>
    <property type="molecule type" value="Genomic_DNA"/>
</dbReference>
<sequence length="331" mass="37667">MIEKYFITILLISYGGVFSQVNPLIDQLQYGATLKAKIELSHNSKDEPLFNFRLSSNVGAAAKWLSDNLYPSVNCEFQLYNGGLGSRSKKNPLNRYSTFDAIIAFTLTAGDLDDSFKTDKLSISRNNPLRYFADFAVPSMQNPYKYSISLGTNLVFTSDGARSFQRLGFLNFNFSGVQLSYYNDGTPFQYILLGDGKDRYYTGGGVLSYDKGYGNIYELKSYSIEVSYHKFTGFNLSSFELANSICASNVDYKEEYQKEFNKSLWKFNFLSNDEHHGYGAAASFYNSVRFDGQHQIHWLVNNSFHIVPYDASFTFEPSYYIKGNNFNSLSR</sequence>